<reference evidence="3" key="1">
    <citation type="submission" date="2021-02" db="EMBL/GenBank/DDBJ databases">
        <authorList>
            <person name="Nowell W R."/>
        </authorList>
    </citation>
    <scope>NUCLEOTIDE SEQUENCE</scope>
</reference>
<name>A0A816BNJ4_9BILA</name>
<organism evidence="3 4">
    <name type="scientific">Rotaria sordida</name>
    <dbReference type="NCBI Taxonomy" id="392033"/>
    <lineage>
        <taxon>Eukaryota</taxon>
        <taxon>Metazoa</taxon>
        <taxon>Spiralia</taxon>
        <taxon>Gnathifera</taxon>
        <taxon>Rotifera</taxon>
        <taxon>Eurotatoria</taxon>
        <taxon>Bdelloidea</taxon>
        <taxon>Philodinida</taxon>
        <taxon>Philodinidae</taxon>
        <taxon>Rotaria</taxon>
    </lineage>
</organism>
<dbReference type="AlphaFoldDB" id="A0A816BNJ4"/>
<dbReference type="Pfam" id="PF10283">
    <property type="entry name" value="zf-CCHH"/>
    <property type="match status" value="1"/>
</dbReference>
<keyword evidence="4" id="KW-1185">Reference proteome</keyword>
<protein>
    <recommendedName>
        <fullName evidence="1">PBZ-type domain-containing protein</fullName>
    </recommendedName>
</protein>
<comment type="caution">
    <text evidence="3">The sequence shown here is derived from an EMBL/GenBank/DDBJ whole genome shotgun (WGS) entry which is preliminary data.</text>
</comment>
<dbReference type="EMBL" id="CAJNOL010005959">
    <property type="protein sequence ID" value="CAF1612184.1"/>
    <property type="molecule type" value="Genomic_DNA"/>
</dbReference>
<feature type="domain" description="PBZ-type" evidence="1">
    <location>
        <begin position="76"/>
        <end position="99"/>
    </location>
</feature>
<evidence type="ECO:0000313" key="2">
    <source>
        <dbReference type="EMBL" id="CAF1372386.1"/>
    </source>
</evidence>
<dbReference type="Proteomes" id="UP000663854">
    <property type="component" value="Unassembled WGS sequence"/>
</dbReference>
<proteinExistence type="predicted"/>
<gene>
    <name evidence="3" type="ORF">JXQ802_LOCUS49525</name>
    <name evidence="2" type="ORF">PYM288_LOCUS33425</name>
</gene>
<evidence type="ECO:0000259" key="1">
    <source>
        <dbReference type="Pfam" id="PF10283"/>
    </source>
</evidence>
<dbReference type="InterPro" id="IPR019406">
    <property type="entry name" value="APLF_PBZ"/>
</dbReference>
<sequence>MCSDDQACSKRSDPVHRAEYRHTGLPDYLIPCHFQDACYDKKPDHPIRFFHGEEIPSIKKHSTLGSDNARKRKLTPCMYGNECRFMKNPQHTATYSHPSSE</sequence>
<dbReference type="EMBL" id="CAJNOH010004527">
    <property type="protein sequence ID" value="CAF1372386.1"/>
    <property type="molecule type" value="Genomic_DNA"/>
</dbReference>
<evidence type="ECO:0000313" key="3">
    <source>
        <dbReference type="EMBL" id="CAF1612184.1"/>
    </source>
</evidence>
<dbReference type="Proteomes" id="UP000663870">
    <property type="component" value="Unassembled WGS sequence"/>
</dbReference>
<evidence type="ECO:0000313" key="4">
    <source>
        <dbReference type="Proteomes" id="UP000663870"/>
    </source>
</evidence>
<accession>A0A816BNJ4</accession>